<dbReference type="PANTHER" id="PTHR42793:SF4">
    <property type="entry name" value="BLL6376 PROTEIN"/>
    <property type="match status" value="1"/>
</dbReference>
<dbReference type="AlphaFoldDB" id="A0A8J2ZKQ0"/>
<sequence>MENARPDIIARATVPEGARPYMRIIKPLIGMGWHMTRDFSRLLGPRSVALVGPEAWCHDIISNIRSMGYVWDIWPVVPGAGHVAGLRAFDDIGHLPAGPDAAIIGLAQGAAVEAVAGLSAKGAGGAICQGKADAEALAAAAGEMPLLGPDCRGMINALERLPLWNGAHGLRPVKRGVAIISRSASLAQTLSMHRRGLPIACIAVAHPGPAQTRMAMLGRALLEDPRVTALGIQGEDLGSPEMFLEMAQVAERLGKSIVVLRAGEEDGAAALLARAGAARVRTPEGLLEALKMLHVMGVMPAPQISALSVSGCAAGLIRELGQSRGLSFPAFTDLQLEALRSDLGRDAVLANPLDAQQAAALPVARIARLIAEAMSGRAVLTLLVIDHPRADRCDSDIWAKVIEAAILAKQTVEMPLAVVSALPEGMPEPQAEALLAHQLIPLAGLSAAFEALRACVKLGGIQRHASPLFVPPADTPAVPMDEGQVRAMLAGQGLDPLPATASAGPELRMRLSLDRTYGYVLTLSHGPERSIALLPLRGGEAEVMLRSLGLGKEQVASVVPALHSVQDHVIAEGGKPGEFELVLRPDAGRGAHASGPRNRAAGE</sequence>
<organism evidence="3 4">
    <name type="scientific">Salipiger pallidus</name>
    <dbReference type="NCBI Taxonomy" id="1775170"/>
    <lineage>
        <taxon>Bacteria</taxon>
        <taxon>Pseudomonadati</taxon>
        <taxon>Pseudomonadota</taxon>
        <taxon>Alphaproteobacteria</taxon>
        <taxon>Rhodobacterales</taxon>
        <taxon>Roseobacteraceae</taxon>
        <taxon>Salipiger</taxon>
    </lineage>
</organism>
<dbReference type="PANTHER" id="PTHR42793">
    <property type="entry name" value="COA BINDING DOMAIN CONTAINING PROTEIN"/>
    <property type="match status" value="1"/>
</dbReference>
<dbReference type="InterPro" id="IPR032875">
    <property type="entry name" value="Succ_CoA_lig_flav_dom"/>
</dbReference>
<dbReference type="EMBL" id="BMJV01000005">
    <property type="protein sequence ID" value="GGG76569.1"/>
    <property type="molecule type" value="Genomic_DNA"/>
</dbReference>
<dbReference type="Proteomes" id="UP000617145">
    <property type="component" value="Unassembled WGS sequence"/>
</dbReference>
<keyword evidence="1" id="KW-0816">Tricarboxylic acid cycle</keyword>
<reference evidence="3" key="2">
    <citation type="submission" date="2020-09" db="EMBL/GenBank/DDBJ databases">
        <authorList>
            <person name="Sun Q."/>
            <person name="Zhou Y."/>
        </authorList>
    </citation>
    <scope>NUCLEOTIDE SEQUENCE</scope>
    <source>
        <strain evidence="3">CGMCC 1.15762</strain>
    </source>
</reference>
<accession>A0A8J2ZKQ0</accession>
<keyword evidence="4" id="KW-1185">Reference proteome</keyword>
<dbReference type="Gene3D" id="3.40.50.261">
    <property type="entry name" value="Succinyl-CoA synthetase domains"/>
    <property type="match status" value="2"/>
</dbReference>
<dbReference type="InterPro" id="IPR016102">
    <property type="entry name" value="Succinyl-CoA_synth-like"/>
</dbReference>
<evidence type="ECO:0000259" key="2">
    <source>
        <dbReference type="SMART" id="SM00881"/>
    </source>
</evidence>
<dbReference type="Pfam" id="PF13607">
    <property type="entry name" value="Succ_CoA_lig"/>
    <property type="match status" value="1"/>
</dbReference>
<feature type="domain" description="CoA-binding" evidence="2">
    <location>
        <begin position="42"/>
        <end position="133"/>
    </location>
</feature>
<reference evidence="3" key="1">
    <citation type="journal article" date="2014" name="Int. J. Syst. Evol. Microbiol.">
        <title>Complete genome sequence of Corynebacterium casei LMG S-19264T (=DSM 44701T), isolated from a smear-ripened cheese.</title>
        <authorList>
            <consortium name="US DOE Joint Genome Institute (JGI-PGF)"/>
            <person name="Walter F."/>
            <person name="Albersmeier A."/>
            <person name="Kalinowski J."/>
            <person name="Ruckert C."/>
        </authorList>
    </citation>
    <scope>NUCLEOTIDE SEQUENCE</scope>
    <source>
        <strain evidence="3">CGMCC 1.15762</strain>
    </source>
</reference>
<proteinExistence type="predicted"/>
<comment type="caution">
    <text evidence="3">The sequence shown here is derived from an EMBL/GenBank/DDBJ whole genome shotgun (WGS) entry which is preliminary data.</text>
</comment>
<dbReference type="SMART" id="SM00881">
    <property type="entry name" value="CoA_binding"/>
    <property type="match status" value="1"/>
</dbReference>
<name>A0A8J2ZKQ0_9RHOB</name>
<dbReference type="SUPFAM" id="SSF51735">
    <property type="entry name" value="NAD(P)-binding Rossmann-fold domains"/>
    <property type="match status" value="1"/>
</dbReference>
<dbReference type="SUPFAM" id="SSF52210">
    <property type="entry name" value="Succinyl-CoA synthetase domains"/>
    <property type="match status" value="2"/>
</dbReference>
<evidence type="ECO:0000313" key="4">
    <source>
        <dbReference type="Proteomes" id="UP000617145"/>
    </source>
</evidence>
<dbReference type="Pfam" id="PF13380">
    <property type="entry name" value="CoA_binding_2"/>
    <property type="match status" value="1"/>
</dbReference>
<dbReference type="InterPro" id="IPR036291">
    <property type="entry name" value="NAD(P)-bd_dom_sf"/>
</dbReference>
<evidence type="ECO:0000313" key="3">
    <source>
        <dbReference type="EMBL" id="GGG76569.1"/>
    </source>
</evidence>
<dbReference type="GO" id="GO:0006099">
    <property type="term" value="P:tricarboxylic acid cycle"/>
    <property type="evidence" value="ECO:0007669"/>
    <property type="project" value="UniProtKB-KW"/>
</dbReference>
<gene>
    <name evidence="3" type="ORF">GCM10011415_26660</name>
</gene>
<protein>
    <recommendedName>
        <fullName evidence="2">CoA-binding domain-containing protein</fullName>
    </recommendedName>
</protein>
<evidence type="ECO:0000256" key="1">
    <source>
        <dbReference type="ARBA" id="ARBA00022532"/>
    </source>
</evidence>
<dbReference type="InterPro" id="IPR003781">
    <property type="entry name" value="CoA-bd"/>
</dbReference>
<dbReference type="Gene3D" id="3.40.50.720">
    <property type="entry name" value="NAD(P)-binding Rossmann-like Domain"/>
    <property type="match status" value="1"/>
</dbReference>